<organism evidence="1 2">
    <name type="scientific">Cercospora kikuchii</name>
    <dbReference type="NCBI Taxonomy" id="84275"/>
    <lineage>
        <taxon>Eukaryota</taxon>
        <taxon>Fungi</taxon>
        <taxon>Dikarya</taxon>
        <taxon>Ascomycota</taxon>
        <taxon>Pezizomycotina</taxon>
        <taxon>Dothideomycetes</taxon>
        <taxon>Dothideomycetidae</taxon>
        <taxon>Mycosphaerellales</taxon>
        <taxon>Mycosphaerellaceae</taxon>
        <taxon>Cercospora</taxon>
    </lineage>
</organism>
<dbReference type="EMBL" id="BOLY01000003">
    <property type="protein sequence ID" value="GIZ41124.1"/>
    <property type="molecule type" value="Genomic_DNA"/>
</dbReference>
<name>A0A9P3CBF9_9PEZI</name>
<dbReference type="Proteomes" id="UP000825890">
    <property type="component" value="Unassembled WGS sequence"/>
</dbReference>
<keyword evidence="2" id="KW-1185">Reference proteome</keyword>
<proteinExistence type="predicted"/>
<evidence type="ECO:0000313" key="2">
    <source>
        <dbReference type="Proteomes" id="UP000825890"/>
    </source>
</evidence>
<comment type="caution">
    <text evidence="1">The sequence shown here is derived from an EMBL/GenBank/DDBJ whole genome shotgun (WGS) entry which is preliminary data.</text>
</comment>
<gene>
    <name evidence="1" type="ORF">CKM354_000444000</name>
</gene>
<dbReference type="OrthoDB" id="3946206at2759"/>
<reference evidence="1 2" key="1">
    <citation type="submission" date="2021-01" db="EMBL/GenBank/DDBJ databases">
        <title>Cercospora kikuchii MAFF 305040 whole genome shotgun sequence.</title>
        <authorList>
            <person name="Kashiwa T."/>
            <person name="Suzuki T."/>
        </authorList>
    </citation>
    <scope>NUCLEOTIDE SEQUENCE [LARGE SCALE GENOMIC DNA]</scope>
    <source>
        <strain evidence="1 2">MAFF 305040</strain>
    </source>
</reference>
<sequence>MNKPPAHEAEALPHYTEGCPLYTEEPPAYTLYPTNSRTDSSPEITERLRRFLSFCLAVDYGLRTRTPDQITSDDFCHFARLAKRCYKAFPSSRGHIMSYVGNVVSDDPFITEHLLTPAQALGIPSQAVLSMLRIFVSSTGPLILIFCGGYHSYVNHLRRMFGLKTLAHKLVFDRKEMFKTVLPMEDTDLLNRMIAANLRQQHRLFEELDEVTFDWTLTLKGRGVLSMEEEFKMGKNGMGFTSRLMIYSQMWTNCHFACLLGTIEKLAEDFRRLRSRWDEQQGPAAAGS</sequence>
<dbReference type="GeneID" id="68290015"/>
<dbReference type="RefSeq" id="XP_044655611.1">
    <property type="nucleotide sequence ID" value="XM_044799676.1"/>
</dbReference>
<accession>A0A9P3CBF9</accession>
<evidence type="ECO:0000313" key="1">
    <source>
        <dbReference type="EMBL" id="GIZ41124.1"/>
    </source>
</evidence>
<protein>
    <submittedName>
        <fullName evidence="1">Uncharacterized protein</fullName>
    </submittedName>
</protein>
<dbReference type="AlphaFoldDB" id="A0A9P3CBF9"/>